<feature type="region of interest" description="Disordered" evidence="4">
    <location>
        <begin position="130"/>
        <end position="164"/>
    </location>
</feature>
<dbReference type="Gene3D" id="3.40.50.10810">
    <property type="entry name" value="Tandem AAA-ATPase domain"/>
    <property type="match status" value="1"/>
</dbReference>
<dbReference type="InterPro" id="IPR001650">
    <property type="entry name" value="Helicase_C-like"/>
</dbReference>
<protein>
    <recommendedName>
        <fullName evidence="9">DNA repair and recombination protein RAD54B</fullName>
    </recommendedName>
</protein>
<feature type="compositionally biased region" description="Polar residues" evidence="4">
    <location>
        <begin position="135"/>
        <end position="146"/>
    </location>
</feature>
<evidence type="ECO:0000259" key="6">
    <source>
        <dbReference type="PROSITE" id="PS51194"/>
    </source>
</evidence>
<reference evidence="7 8" key="1">
    <citation type="submission" date="2019-03" db="EMBL/GenBank/DDBJ databases">
        <title>Sequencing 25 genomes of Wallemia mellicola.</title>
        <authorList>
            <person name="Gostincar C."/>
        </authorList>
    </citation>
    <scope>NUCLEOTIDE SEQUENCE [LARGE SCALE GENOMIC DNA]</scope>
    <source>
        <strain evidence="7 8">EXF-6152</strain>
    </source>
</reference>
<dbReference type="PANTHER" id="PTHR45629">
    <property type="entry name" value="SNF2/RAD54 FAMILY MEMBER"/>
    <property type="match status" value="1"/>
</dbReference>
<dbReference type="PROSITE" id="PS51192">
    <property type="entry name" value="HELICASE_ATP_BIND_1"/>
    <property type="match status" value="1"/>
</dbReference>
<feature type="domain" description="Helicase C-terminal" evidence="6">
    <location>
        <begin position="566"/>
        <end position="732"/>
    </location>
</feature>
<dbReference type="SUPFAM" id="SSF52540">
    <property type="entry name" value="P-loop containing nucleoside triphosphate hydrolases"/>
    <property type="match status" value="2"/>
</dbReference>
<feature type="compositionally biased region" description="Acidic residues" evidence="4">
    <location>
        <begin position="863"/>
        <end position="874"/>
    </location>
</feature>
<dbReference type="Pfam" id="PF00271">
    <property type="entry name" value="Helicase_C"/>
    <property type="match status" value="1"/>
</dbReference>
<dbReference type="AlphaFoldDB" id="A0A4T0LQS4"/>
<dbReference type="Proteomes" id="UP000310685">
    <property type="component" value="Unassembled WGS sequence"/>
</dbReference>
<evidence type="ECO:0000256" key="1">
    <source>
        <dbReference type="ARBA" id="ARBA00022741"/>
    </source>
</evidence>
<dbReference type="GO" id="GO:0016787">
    <property type="term" value="F:hydrolase activity"/>
    <property type="evidence" value="ECO:0007669"/>
    <property type="project" value="UniProtKB-KW"/>
</dbReference>
<dbReference type="InterPro" id="IPR000330">
    <property type="entry name" value="SNF2_N"/>
</dbReference>
<organism evidence="7 8">
    <name type="scientific">Wallemia mellicola</name>
    <dbReference type="NCBI Taxonomy" id="1708541"/>
    <lineage>
        <taxon>Eukaryota</taxon>
        <taxon>Fungi</taxon>
        <taxon>Dikarya</taxon>
        <taxon>Basidiomycota</taxon>
        <taxon>Wallemiomycotina</taxon>
        <taxon>Wallemiomycetes</taxon>
        <taxon>Wallemiales</taxon>
        <taxon>Wallemiaceae</taxon>
        <taxon>Wallemia</taxon>
    </lineage>
</organism>
<evidence type="ECO:0000256" key="4">
    <source>
        <dbReference type="SAM" id="MobiDB-lite"/>
    </source>
</evidence>
<accession>A0A4T0LQS4</accession>
<dbReference type="GO" id="GO:0005524">
    <property type="term" value="F:ATP binding"/>
    <property type="evidence" value="ECO:0007669"/>
    <property type="project" value="InterPro"/>
</dbReference>
<dbReference type="CDD" id="cd18004">
    <property type="entry name" value="DEXHc_RAD54"/>
    <property type="match status" value="1"/>
</dbReference>
<dbReference type="InterPro" id="IPR014001">
    <property type="entry name" value="Helicase_ATP-bd"/>
</dbReference>
<dbReference type="Gene3D" id="1.20.120.850">
    <property type="entry name" value="SWI2/SNF2 ATPases, N-terminal domain"/>
    <property type="match status" value="1"/>
</dbReference>
<gene>
    <name evidence="7" type="ORF">E3Q22_00556</name>
</gene>
<comment type="caution">
    <text evidence="7">The sequence shown here is derived from an EMBL/GenBank/DDBJ whole genome shotgun (WGS) entry which is preliminary data.</text>
</comment>
<dbReference type="InterPro" id="IPR038718">
    <property type="entry name" value="SNF2-like_sf"/>
</dbReference>
<dbReference type="PROSITE" id="PS51194">
    <property type="entry name" value="HELICASE_CTER"/>
    <property type="match status" value="1"/>
</dbReference>
<dbReference type="PANTHER" id="PTHR45629:SF7">
    <property type="entry name" value="DNA EXCISION REPAIR PROTEIN ERCC-6-RELATED"/>
    <property type="match status" value="1"/>
</dbReference>
<dbReference type="Gene3D" id="3.40.50.300">
    <property type="entry name" value="P-loop containing nucleotide triphosphate hydrolases"/>
    <property type="match status" value="1"/>
</dbReference>
<feature type="region of interest" description="Disordered" evidence="4">
    <location>
        <begin position="852"/>
        <end position="883"/>
    </location>
</feature>
<dbReference type="GO" id="GO:0005634">
    <property type="term" value="C:nucleus"/>
    <property type="evidence" value="ECO:0007669"/>
    <property type="project" value="TreeGrafter"/>
</dbReference>
<dbReference type="Pfam" id="PF00176">
    <property type="entry name" value="SNF2-rel_dom"/>
    <property type="match status" value="1"/>
</dbReference>
<dbReference type="InterPro" id="IPR049730">
    <property type="entry name" value="SNF2/RAD54-like_C"/>
</dbReference>
<evidence type="ECO:0000256" key="2">
    <source>
        <dbReference type="ARBA" id="ARBA00022801"/>
    </source>
</evidence>
<name>A0A4T0LQS4_9BASI</name>
<feature type="domain" description="Helicase ATP-binding" evidence="5">
    <location>
        <begin position="239"/>
        <end position="409"/>
    </location>
</feature>
<evidence type="ECO:0000313" key="8">
    <source>
        <dbReference type="Proteomes" id="UP000310685"/>
    </source>
</evidence>
<keyword evidence="1" id="KW-0547">Nucleotide-binding</keyword>
<dbReference type="FunFam" id="3.40.50.10810:FF:000020">
    <property type="entry name" value="DNA repair and recombination protein RAD54B"/>
    <property type="match status" value="1"/>
</dbReference>
<dbReference type="GO" id="GO:0000724">
    <property type="term" value="P:double-strand break repair via homologous recombination"/>
    <property type="evidence" value="ECO:0007669"/>
    <property type="project" value="TreeGrafter"/>
</dbReference>
<dbReference type="GO" id="GO:0015616">
    <property type="term" value="F:DNA translocase activity"/>
    <property type="evidence" value="ECO:0007669"/>
    <property type="project" value="TreeGrafter"/>
</dbReference>
<dbReference type="InterPro" id="IPR027417">
    <property type="entry name" value="P-loop_NTPase"/>
</dbReference>
<dbReference type="SMART" id="SM00487">
    <property type="entry name" value="DEXDc"/>
    <property type="match status" value="1"/>
</dbReference>
<evidence type="ECO:0000256" key="3">
    <source>
        <dbReference type="ARBA" id="ARBA00022840"/>
    </source>
</evidence>
<feature type="compositionally biased region" description="Polar residues" evidence="4">
    <location>
        <begin position="155"/>
        <end position="164"/>
    </location>
</feature>
<evidence type="ECO:0008006" key="9">
    <source>
        <dbReference type="Google" id="ProtNLM"/>
    </source>
</evidence>
<sequence length="916" mass="102689">MKRSRDSSFKSPAINQISNKNVEASTSSQCWSVQWRNPQFKKHKTWDGDGTLTIRGNQLILKDTNSSVIGRSFDKKNNQYESGAQFVIGGKDVELDQLLDSDTKENAPLQTKGVPTASFYTSVAASAKPYKPPTINRTLESTSKPVSSHLEHDNLNQQSVTTSSSLAVTNPRVIPTPISKFDPNAPDALVMPPISTYVANKLNPKQFPLVDVVLDPHISSKLRPHQREGVKFMYEAVMGMRGHKGNGCILADEMGLGKTLQVIALIWTLLKQNPVTNSGPVIGKAMIVCPVSLVNNWKKEFSKWIGQSKIGIFVGDKDVTEIKKFQQSRIHQVLIIGYEKLRTAAEVLKFCQPQIGLIVCDEGHRLKSSNKTSQVFEAFPTRRRIILSGTPIQNDLGEYYCMTEFCNPGLLDTYASFKKKYETPIMRSRAPNCSKGDLEIGRQRSEGLSALNDQFVLRRTADILVNVLPPKTEFVVFIAPTKLQLRLYQQLVQTSIVQKVLDKLSGQHLALIGILRNLCNSPGILYNIMQNNSTDTHKEFKFDSCKELFPVNVNPNDFNLSGKLKALGRLLKTLKNQTEEKVIVVSNFTTTLNLIETHCRVNKYKFCRLDGSTQQAKRQEIVDSFNRSPQAGKFIFLLSTKSGGVGLNLIGASRLILFESDWNPSNDLQAMARIHRDGQTRPVFIYRFLTTGTIDEKIFQRQLTKIGLSNSLMGNTVEKKNETDSFTIEELRALFKVDDDTICGTHDLLDCSCNVESPSAITEVENNDENEPQGFISASQHQTKLFGASKRDRQAKLAALEGWNHIDCLQETQLESLADDVLKKLTIYNETKEAISNNDVNDTKNAAYASHSYESAEDFCPASDEEEEEEEDDEPKPKLQKIEHQWTDFSMNDFIGDENNEGRVTYLFKKVSGSVV</sequence>
<dbReference type="EMBL" id="SPRC01000004">
    <property type="protein sequence ID" value="TIB81910.1"/>
    <property type="molecule type" value="Genomic_DNA"/>
</dbReference>
<keyword evidence="3" id="KW-0067">ATP-binding</keyword>
<evidence type="ECO:0000259" key="5">
    <source>
        <dbReference type="PROSITE" id="PS51192"/>
    </source>
</evidence>
<proteinExistence type="predicted"/>
<evidence type="ECO:0000313" key="7">
    <source>
        <dbReference type="EMBL" id="TIB81910.1"/>
    </source>
</evidence>
<dbReference type="SMART" id="SM00490">
    <property type="entry name" value="HELICc"/>
    <property type="match status" value="1"/>
</dbReference>
<dbReference type="CDD" id="cd18793">
    <property type="entry name" value="SF2_C_SNF"/>
    <property type="match status" value="1"/>
</dbReference>
<dbReference type="GO" id="GO:0007131">
    <property type="term" value="P:reciprocal meiotic recombination"/>
    <property type="evidence" value="ECO:0007669"/>
    <property type="project" value="TreeGrafter"/>
</dbReference>
<keyword evidence="2" id="KW-0378">Hydrolase</keyword>
<dbReference type="InterPro" id="IPR050496">
    <property type="entry name" value="SNF2_RAD54_helicase_repair"/>
</dbReference>